<name>A0A164IUT1_9CRUS</name>
<organism evidence="2 3">
    <name type="scientific">Daphnia magna</name>
    <dbReference type="NCBI Taxonomy" id="35525"/>
    <lineage>
        <taxon>Eukaryota</taxon>
        <taxon>Metazoa</taxon>
        <taxon>Ecdysozoa</taxon>
        <taxon>Arthropoda</taxon>
        <taxon>Crustacea</taxon>
        <taxon>Branchiopoda</taxon>
        <taxon>Diplostraca</taxon>
        <taxon>Cladocera</taxon>
        <taxon>Anomopoda</taxon>
        <taxon>Daphniidae</taxon>
        <taxon>Daphnia</taxon>
    </lineage>
</organism>
<evidence type="ECO:0000313" key="3">
    <source>
        <dbReference type="Proteomes" id="UP000076858"/>
    </source>
</evidence>
<feature type="transmembrane region" description="Helical" evidence="1">
    <location>
        <begin position="12"/>
        <end position="32"/>
    </location>
</feature>
<dbReference type="EMBL" id="LRGB01006413">
    <property type="protein sequence ID" value="KZS01646.1"/>
    <property type="molecule type" value="Genomic_DNA"/>
</dbReference>
<dbReference type="Proteomes" id="UP000076858">
    <property type="component" value="Unassembled WGS sequence"/>
</dbReference>
<keyword evidence="1" id="KW-0472">Membrane</keyword>
<comment type="caution">
    <text evidence="2">The sequence shown here is derived from an EMBL/GenBank/DDBJ whole genome shotgun (WGS) entry which is preliminary data.</text>
</comment>
<proteinExistence type="predicted"/>
<evidence type="ECO:0000313" key="2">
    <source>
        <dbReference type="EMBL" id="KZS01646.1"/>
    </source>
</evidence>
<protein>
    <submittedName>
        <fullName evidence="2">Uncharacterized protein</fullName>
    </submittedName>
</protein>
<gene>
    <name evidence="2" type="ORF">APZ42_001631</name>
</gene>
<keyword evidence="1" id="KW-0812">Transmembrane</keyword>
<dbReference type="AlphaFoldDB" id="A0A164IUT1"/>
<keyword evidence="3" id="KW-1185">Reference proteome</keyword>
<accession>A0A164IUT1</accession>
<evidence type="ECO:0000256" key="1">
    <source>
        <dbReference type="SAM" id="Phobius"/>
    </source>
</evidence>
<sequence>MLYLRRVDDTRFTGYLILNIVSDIVSTPIISYHSITQSKLLQFVYCHFKCEFTTSKSMKTQLRRHLNLSSI</sequence>
<keyword evidence="1" id="KW-1133">Transmembrane helix</keyword>
<reference evidence="2 3" key="1">
    <citation type="submission" date="2016-03" db="EMBL/GenBank/DDBJ databases">
        <title>EvidentialGene: Evidence-directed Construction of Genes on Genomes.</title>
        <authorList>
            <person name="Gilbert D.G."/>
            <person name="Choi J.-H."/>
            <person name="Mockaitis K."/>
            <person name="Colbourne J."/>
            <person name="Pfrender M."/>
        </authorList>
    </citation>
    <scope>NUCLEOTIDE SEQUENCE [LARGE SCALE GENOMIC DNA]</scope>
    <source>
        <strain evidence="2 3">Xinb3</strain>
        <tissue evidence="2">Complete organism</tissue>
    </source>
</reference>